<evidence type="ECO:0000313" key="1">
    <source>
        <dbReference type="EMBL" id="SNS69281.1"/>
    </source>
</evidence>
<accession>A0A239GJW8</accession>
<dbReference type="OrthoDB" id="1098088at2"/>
<protein>
    <submittedName>
        <fullName evidence="1">Uncharacterized protein</fullName>
    </submittedName>
</protein>
<organism evidence="1 2">
    <name type="scientific">Ekhidna lutea</name>
    <dbReference type="NCBI Taxonomy" id="447679"/>
    <lineage>
        <taxon>Bacteria</taxon>
        <taxon>Pseudomonadati</taxon>
        <taxon>Bacteroidota</taxon>
        <taxon>Cytophagia</taxon>
        <taxon>Cytophagales</taxon>
        <taxon>Reichenbachiellaceae</taxon>
        <taxon>Ekhidna</taxon>
    </lineage>
</organism>
<dbReference type="AlphaFoldDB" id="A0A239GJW8"/>
<dbReference type="EMBL" id="FZPD01000002">
    <property type="protein sequence ID" value="SNS69281.1"/>
    <property type="molecule type" value="Genomic_DNA"/>
</dbReference>
<sequence length="191" mass="22174">MATVVFQNVEHEHIRKTFLNVLNQYDSLDGYKLILKQRKVKGTTMQAQPVINLTKLFGGPDRYKIKLARYVRDSESIKVSELPEAVLKGWFAHELGHVVDYAPHSTLGMIRYGIKYLVSDRFRKMVEHRADEIAIEAGFHKEILATKRFVFDHDLIDDGYKNQMRKYYMSIEEVEMCASDKSPLQPVAHEV</sequence>
<reference evidence="1 2" key="1">
    <citation type="submission" date="2017-06" db="EMBL/GenBank/DDBJ databases">
        <authorList>
            <person name="Kim H.J."/>
            <person name="Triplett B.A."/>
        </authorList>
    </citation>
    <scope>NUCLEOTIDE SEQUENCE [LARGE SCALE GENOMIC DNA]</scope>
    <source>
        <strain evidence="1 2">DSM 19307</strain>
    </source>
</reference>
<name>A0A239GJW8_EKHLU</name>
<gene>
    <name evidence="1" type="ORF">SAMN05421640_0876</name>
</gene>
<evidence type="ECO:0000313" key="2">
    <source>
        <dbReference type="Proteomes" id="UP000198393"/>
    </source>
</evidence>
<proteinExistence type="predicted"/>
<dbReference type="RefSeq" id="WP_089355651.1">
    <property type="nucleotide sequence ID" value="NZ_FZPD01000002.1"/>
</dbReference>
<keyword evidence="2" id="KW-1185">Reference proteome</keyword>
<dbReference type="Proteomes" id="UP000198393">
    <property type="component" value="Unassembled WGS sequence"/>
</dbReference>